<dbReference type="InterPro" id="IPR001126">
    <property type="entry name" value="UmuC"/>
</dbReference>
<evidence type="ECO:0000259" key="6">
    <source>
        <dbReference type="PROSITE" id="PS50173"/>
    </source>
</evidence>
<evidence type="ECO:0000256" key="2">
    <source>
        <dbReference type="ARBA" id="ARBA00022763"/>
    </source>
</evidence>
<gene>
    <name evidence="7" type="ORF">COY32_01585</name>
</gene>
<dbReference type="Gene3D" id="1.10.150.20">
    <property type="entry name" value="5' to 3' exonuclease, C-terminal subdomain"/>
    <property type="match status" value="1"/>
</dbReference>
<dbReference type="SUPFAM" id="SSF56672">
    <property type="entry name" value="DNA/RNA polymerases"/>
    <property type="match status" value="1"/>
</dbReference>
<dbReference type="PANTHER" id="PTHR11076:SF34">
    <property type="entry name" value="PROTEIN UMUC"/>
    <property type="match status" value="1"/>
</dbReference>
<keyword evidence="7" id="KW-0548">Nucleotidyltransferase</keyword>
<dbReference type="Gene3D" id="3.30.70.270">
    <property type="match status" value="1"/>
</dbReference>
<evidence type="ECO:0000256" key="1">
    <source>
        <dbReference type="ARBA" id="ARBA00010945"/>
    </source>
</evidence>
<protein>
    <submittedName>
        <fullName evidence="7">DNA-directed DNA polymerase</fullName>
    </submittedName>
</protein>
<dbReference type="Proteomes" id="UP000228920">
    <property type="component" value="Unassembled WGS sequence"/>
</dbReference>
<evidence type="ECO:0000256" key="4">
    <source>
        <dbReference type="ARBA" id="ARBA00023204"/>
    </source>
</evidence>
<dbReference type="PANTHER" id="PTHR11076">
    <property type="entry name" value="DNA REPAIR POLYMERASE UMUC / TRANSFERASE FAMILY MEMBER"/>
    <property type="match status" value="1"/>
</dbReference>
<reference evidence="8" key="1">
    <citation type="submission" date="2017-09" db="EMBL/GenBank/DDBJ databases">
        <title>Depth-based differentiation of microbial function through sediment-hosted aquifers and enrichment of novel symbionts in the deep terrestrial subsurface.</title>
        <authorList>
            <person name="Probst A.J."/>
            <person name="Ladd B."/>
            <person name="Jarett J.K."/>
            <person name="Geller-Mcgrath D.E."/>
            <person name="Sieber C.M.K."/>
            <person name="Emerson J.B."/>
            <person name="Anantharaman K."/>
            <person name="Thomas B.C."/>
            <person name="Malmstrom R."/>
            <person name="Stieglmeier M."/>
            <person name="Klingl A."/>
            <person name="Woyke T."/>
            <person name="Ryan C.M."/>
            <person name="Banfield J.F."/>
        </authorList>
    </citation>
    <scope>NUCLEOTIDE SEQUENCE [LARGE SCALE GENOMIC DNA]</scope>
</reference>
<dbReference type="GO" id="GO:0003684">
    <property type="term" value="F:damaged DNA binding"/>
    <property type="evidence" value="ECO:0007669"/>
    <property type="project" value="InterPro"/>
</dbReference>
<feature type="domain" description="UmuC" evidence="6">
    <location>
        <begin position="4"/>
        <end position="197"/>
    </location>
</feature>
<dbReference type="Pfam" id="PF11799">
    <property type="entry name" value="IMS_C"/>
    <property type="match status" value="1"/>
</dbReference>
<dbReference type="CDD" id="cd01700">
    <property type="entry name" value="PolY_Pol_V_umuC"/>
    <property type="match status" value="1"/>
</dbReference>
<dbReference type="GO" id="GO:0042276">
    <property type="term" value="P:error-prone translesion synthesis"/>
    <property type="evidence" value="ECO:0007669"/>
    <property type="project" value="TreeGrafter"/>
</dbReference>
<accession>A0A2M7TKP9</accession>
<keyword evidence="7" id="KW-0808">Transferase</keyword>
<evidence type="ECO:0000313" key="8">
    <source>
        <dbReference type="Proteomes" id="UP000228920"/>
    </source>
</evidence>
<dbReference type="Pfam" id="PF13438">
    <property type="entry name" value="DUF4113"/>
    <property type="match status" value="1"/>
</dbReference>
<dbReference type="InterPro" id="IPR017961">
    <property type="entry name" value="DNA_pol_Y-fam_little_finger"/>
</dbReference>
<dbReference type="GO" id="GO:0006281">
    <property type="term" value="P:DNA repair"/>
    <property type="evidence" value="ECO:0007669"/>
    <property type="project" value="UniProtKB-KW"/>
</dbReference>
<evidence type="ECO:0000256" key="3">
    <source>
        <dbReference type="ARBA" id="ARBA00023199"/>
    </source>
</evidence>
<keyword evidence="5" id="KW-0742">SOS response</keyword>
<dbReference type="EMBL" id="PFNL01000046">
    <property type="protein sequence ID" value="PIZ47474.1"/>
    <property type="molecule type" value="Genomic_DNA"/>
</dbReference>
<proteinExistence type="inferred from homology"/>
<organism evidence="7 8">
    <name type="scientific">candidate division WWE3 bacterium CG_4_10_14_0_2_um_filter_41_14</name>
    <dbReference type="NCBI Taxonomy" id="1975072"/>
    <lineage>
        <taxon>Bacteria</taxon>
        <taxon>Katanobacteria</taxon>
    </lineage>
</organism>
<dbReference type="SUPFAM" id="SSF100879">
    <property type="entry name" value="Lesion bypass DNA polymerase (Y-family), little finger domain"/>
    <property type="match status" value="1"/>
</dbReference>
<comment type="similarity">
    <text evidence="1">Belongs to the DNA polymerase type-Y family.</text>
</comment>
<keyword evidence="2" id="KW-0227">DNA damage</keyword>
<sequence>MPLYALIDCNNFFVSCERAFNPKLQKKPVAVLSSNDGCIVARSSEVKALGIKMGTPVFEISHILRQHNVQLLSSNYSLYADMSSRVMETIKKFSPEIEIYSVDEAFIRIDHTSFKNPKQLGKQLHETLLSWLGIPVSIGIAPSKTLAKMACELAKSNPEYESVCVLTISEHGRDSTAEEIIDGLLKQFPTREIWGVGRQYAKRFAQNGLYTAYDIKTASSEWLRKTLGISGLRLKYELSGISILPLNTKPKPPQSIMHSRTFARPINNITDLRQSIATFTSRVCETLRSKHTRAQTIHIRIETSRHNSHEYHAQQAHVTFPAPTDDTATFLYAARHTLDRLWEVKTPYKRAAVTLTDISTNESIQSSLFEKIDPWFSQKTKPSLGTSWMSFGKYLDQSKLLQEESNKVNSITVSEPFAPEVVSDKEIVHKKAALHKKIDAINAVMGKDTLRFASTGKPKPVWQSKSEQCSPRYTTHWDELLTVS</sequence>
<dbReference type="Gene3D" id="3.30.1490.100">
    <property type="entry name" value="DNA polymerase, Y-family, little finger domain"/>
    <property type="match status" value="1"/>
</dbReference>
<dbReference type="Pfam" id="PF00817">
    <property type="entry name" value="IMS"/>
    <property type="match status" value="1"/>
</dbReference>
<dbReference type="InterPro" id="IPR043128">
    <property type="entry name" value="Rev_trsase/Diguanyl_cyclase"/>
</dbReference>
<dbReference type="InterPro" id="IPR043502">
    <property type="entry name" value="DNA/RNA_pol_sf"/>
</dbReference>
<keyword evidence="4" id="KW-0234">DNA repair</keyword>
<keyword evidence="7" id="KW-0239">DNA-directed DNA polymerase</keyword>
<dbReference type="GO" id="GO:0009432">
    <property type="term" value="P:SOS response"/>
    <property type="evidence" value="ECO:0007669"/>
    <property type="project" value="UniProtKB-KW"/>
</dbReference>
<dbReference type="AlphaFoldDB" id="A0A2M7TKP9"/>
<dbReference type="InterPro" id="IPR025188">
    <property type="entry name" value="DUF4113"/>
</dbReference>
<dbReference type="PROSITE" id="PS50173">
    <property type="entry name" value="UMUC"/>
    <property type="match status" value="1"/>
</dbReference>
<dbReference type="InterPro" id="IPR036775">
    <property type="entry name" value="DNA_pol_Y-fam_lit_finger_sf"/>
</dbReference>
<dbReference type="Gene3D" id="3.40.1170.60">
    <property type="match status" value="1"/>
</dbReference>
<comment type="caution">
    <text evidence="7">The sequence shown here is derived from an EMBL/GenBank/DDBJ whole genome shotgun (WGS) entry which is preliminary data.</text>
</comment>
<evidence type="ECO:0000256" key="5">
    <source>
        <dbReference type="ARBA" id="ARBA00023236"/>
    </source>
</evidence>
<dbReference type="GO" id="GO:0003887">
    <property type="term" value="F:DNA-directed DNA polymerase activity"/>
    <property type="evidence" value="ECO:0007669"/>
    <property type="project" value="UniProtKB-KW"/>
</dbReference>
<dbReference type="InterPro" id="IPR050116">
    <property type="entry name" value="DNA_polymerase-Y"/>
</dbReference>
<keyword evidence="3" id="KW-0741">SOS mutagenesis</keyword>
<evidence type="ECO:0000313" key="7">
    <source>
        <dbReference type="EMBL" id="PIZ47474.1"/>
    </source>
</evidence>
<name>A0A2M7TKP9_UNCKA</name>
<dbReference type="GO" id="GO:0005829">
    <property type="term" value="C:cytosol"/>
    <property type="evidence" value="ECO:0007669"/>
    <property type="project" value="TreeGrafter"/>
</dbReference>